<feature type="coiled-coil region" evidence="1">
    <location>
        <begin position="95"/>
        <end position="150"/>
    </location>
</feature>
<gene>
    <name evidence="2" type="ORF">BG006_009837</name>
</gene>
<dbReference type="AlphaFoldDB" id="A0A9P5SHR4"/>
<name>A0A9P5SHR4_9FUNG</name>
<evidence type="ECO:0000313" key="2">
    <source>
        <dbReference type="EMBL" id="KAF9326760.1"/>
    </source>
</evidence>
<evidence type="ECO:0000256" key="1">
    <source>
        <dbReference type="SAM" id="Coils"/>
    </source>
</evidence>
<evidence type="ECO:0000313" key="3">
    <source>
        <dbReference type="Proteomes" id="UP000696485"/>
    </source>
</evidence>
<keyword evidence="1" id="KW-0175">Coiled coil</keyword>
<sequence length="167" mass="18193">MDMGDHTLSQEWPGAEAPTTSVAAMDAERTLVESHVITTPESLKAVSQELADEFSVESLTTPAIRGAQDQIQTVALQMDGIRTVITQVQDQMPVINQQTRDLLEAAEALEKMLQTIDQLALLVDSVAANVQQVQGEVEEAEKELSSAVLQPLQAVFETFKMGPKGFR</sequence>
<accession>A0A9P5SHR4</accession>
<protein>
    <submittedName>
        <fullName evidence="2">Uncharacterized protein</fullName>
    </submittedName>
</protein>
<organism evidence="2 3">
    <name type="scientific">Podila minutissima</name>
    <dbReference type="NCBI Taxonomy" id="64525"/>
    <lineage>
        <taxon>Eukaryota</taxon>
        <taxon>Fungi</taxon>
        <taxon>Fungi incertae sedis</taxon>
        <taxon>Mucoromycota</taxon>
        <taxon>Mortierellomycotina</taxon>
        <taxon>Mortierellomycetes</taxon>
        <taxon>Mortierellales</taxon>
        <taxon>Mortierellaceae</taxon>
        <taxon>Podila</taxon>
    </lineage>
</organism>
<comment type="caution">
    <text evidence="2">The sequence shown here is derived from an EMBL/GenBank/DDBJ whole genome shotgun (WGS) entry which is preliminary data.</text>
</comment>
<dbReference type="EMBL" id="JAAAUY010000739">
    <property type="protein sequence ID" value="KAF9326760.1"/>
    <property type="molecule type" value="Genomic_DNA"/>
</dbReference>
<proteinExistence type="predicted"/>
<reference evidence="2" key="1">
    <citation type="journal article" date="2020" name="Fungal Divers.">
        <title>Resolving the Mortierellaceae phylogeny through synthesis of multi-gene phylogenetics and phylogenomics.</title>
        <authorList>
            <person name="Vandepol N."/>
            <person name="Liber J."/>
            <person name="Desiro A."/>
            <person name="Na H."/>
            <person name="Kennedy M."/>
            <person name="Barry K."/>
            <person name="Grigoriev I.V."/>
            <person name="Miller A.N."/>
            <person name="O'Donnell K."/>
            <person name="Stajich J.E."/>
            <person name="Bonito G."/>
        </authorList>
    </citation>
    <scope>NUCLEOTIDE SEQUENCE</scope>
    <source>
        <strain evidence="2">NVP1</strain>
    </source>
</reference>
<dbReference type="Proteomes" id="UP000696485">
    <property type="component" value="Unassembled WGS sequence"/>
</dbReference>
<keyword evidence="3" id="KW-1185">Reference proteome</keyword>